<proteinExistence type="predicted"/>
<dbReference type="STRING" id="36166.T1GQS3"/>
<sequence>MADVLEICCFGVEKDGLVPGALIVKSKGSDLSEIQVKRKVEENGMNLDGGVFFVDEIPKSFTDKYSRRGALEMFIKLKRETLSAQLQYMNATEQVTDAFIAPCNIDVPSKWRYEVDLD</sequence>
<dbReference type="AlphaFoldDB" id="T1GQS3"/>
<organism evidence="1 2">
    <name type="scientific">Megaselia scalaris</name>
    <name type="common">Humpbacked fly</name>
    <name type="synonym">Phora scalaris</name>
    <dbReference type="NCBI Taxonomy" id="36166"/>
    <lineage>
        <taxon>Eukaryota</taxon>
        <taxon>Metazoa</taxon>
        <taxon>Ecdysozoa</taxon>
        <taxon>Arthropoda</taxon>
        <taxon>Hexapoda</taxon>
        <taxon>Insecta</taxon>
        <taxon>Pterygota</taxon>
        <taxon>Neoptera</taxon>
        <taxon>Endopterygota</taxon>
        <taxon>Diptera</taxon>
        <taxon>Brachycera</taxon>
        <taxon>Muscomorpha</taxon>
        <taxon>Platypezoidea</taxon>
        <taxon>Phoridae</taxon>
        <taxon>Megaseliini</taxon>
        <taxon>Megaselia</taxon>
    </lineage>
</organism>
<name>T1GQS3_MEGSC</name>
<evidence type="ECO:0000313" key="2">
    <source>
        <dbReference type="Proteomes" id="UP000015102"/>
    </source>
</evidence>
<dbReference type="EMBL" id="CAQQ02109106">
    <property type="status" value="NOT_ANNOTATED_CDS"/>
    <property type="molecule type" value="Genomic_DNA"/>
</dbReference>
<dbReference type="Gene3D" id="3.30.300.30">
    <property type="match status" value="1"/>
</dbReference>
<reference evidence="2" key="1">
    <citation type="submission" date="2013-02" db="EMBL/GenBank/DDBJ databases">
        <authorList>
            <person name="Hughes D."/>
        </authorList>
    </citation>
    <scope>NUCLEOTIDE SEQUENCE</scope>
    <source>
        <strain>Durham</strain>
        <strain evidence="2">NC isolate 2 -- Noor lab</strain>
    </source>
</reference>
<dbReference type="EMBL" id="CAQQ02109105">
    <property type="status" value="NOT_ANNOTATED_CDS"/>
    <property type="molecule type" value="Genomic_DNA"/>
</dbReference>
<dbReference type="Proteomes" id="UP000015102">
    <property type="component" value="Unassembled WGS sequence"/>
</dbReference>
<accession>T1GQS3</accession>
<reference evidence="1" key="2">
    <citation type="submission" date="2015-06" db="UniProtKB">
        <authorList>
            <consortium name="EnsemblMetazoa"/>
        </authorList>
    </citation>
    <scope>IDENTIFICATION</scope>
</reference>
<dbReference type="InterPro" id="IPR045851">
    <property type="entry name" value="AMP-bd_C_sf"/>
</dbReference>
<evidence type="ECO:0000313" key="1">
    <source>
        <dbReference type="EnsemblMetazoa" id="MESCA005987-PA"/>
    </source>
</evidence>
<protein>
    <recommendedName>
        <fullName evidence="3">AMP-binding enzyme C-terminal domain-containing protein</fullName>
    </recommendedName>
</protein>
<evidence type="ECO:0008006" key="3">
    <source>
        <dbReference type="Google" id="ProtNLM"/>
    </source>
</evidence>
<dbReference type="EnsemblMetazoa" id="MESCA005987-RA">
    <property type="protein sequence ID" value="MESCA005987-PA"/>
    <property type="gene ID" value="MESCA005987"/>
</dbReference>
<keyword evidence="2" id="KW-1185">Reference proteome</keyword>
<dbReference type="HOGENOM" id="CLU_2075830_0_0_1"/>